<sequence length="116" mass="12091">MDTGRKLWDKKLPGEGASVMSVNVTMTRGAVVAAAGDASVAYDTTSGKRFWADTKPSTCDAVGFAGGRDLLALVQCGNGADAEYRIQRIAPRSGEPVWTYKAAPGVQGVRIALSNG</sequence>
<evidence type="ECO:0000259" key="1">
    <source>
        <dbReference type="Pfam" id="PF13360"/>
    </source>
</evidence>
<dbReference type="InterPro" id="IPR002372">
    <property type="entry name" value="PQQ_rpt_dom"/>
</dbReference>
<evidence type="ECO:0000313" key="2">
    <source>
        <dbReference type="EMBL" id="QQC91698.1"/>
    </source>
</evidence>
<dbReference type="AlphaFoldDB" id="A0A7T4U0D8"/>
<feature type="domain" description="Pyrrolo-quinoline quinone repeat" evidence="1">
    <location>
        <begin position="2"/>
        <end position="56"/>
    </location>
</feature>
<dbReference type="Pfam" id="PF13360">
    <property type="entry name" value="PQQ_2"/>
    <property type="match status" value="1"/>
</dbReference>
<name>A0A7T4U0D8_9ACTN</name>
<reference evidence="2 3" key="1">
    <citation type="submission" date="2020-12" db="EMBL/GenBank/DDBJ databases">
        <title>Identification and biosynthesis of polyene macrolides produced by Streptomyces alfalfae Men-myco-93-63.</title>
        <authorList>
            <person name="Liu D."/>
            <person name="Li Y."/>
            <person name="Liu L."/>
            <person name="Han X."/>
            <person name="Shen F."/>
        </authorList>
    </citation>
    <scope>NUCLEOTIDE SEQUENCE [LARGE SCALE GENOMIC DNA]</scope>
    <source>
        <strain evidence="2 3">Men-myco-93-63</strain>
    </source>
</reference>
<dbReference type="EMBL" id="CP065959">
    <property type="protein sequence ID" value="QQC91698.1"/>
    <property type="molecule type" value="Genomic_DNA"/>
</dbReference>
<accession>A0A7T4U0D8</accession>
<proteinExistence type="predicted"/>
<organism evidence="2 3">
    <name type="scientific">Streptomyces alfalfae</name>
    <dbReference type="NCBI Taxonomy" id="1642299"/>
    <lineage>
        <taxon>Bacteria</taxon>
        <taxon>Bacillati</taxon>
        <taxon>Actinomycetota</taxon>
        <taxon>Actinomycetes</taxon>
        <taxon>Kitasatosporales</taxon>
        <taxon>Streptomycetaceae</taxon>
        <taxon>Streptomyces</taxon>
    </lineage>
</organism>
<dbReference type="InterPro" id="IPR015943">
    <property type="entry name" value="WD40/YVTN_repeat-like_dom_sf"/>
</dbReference>
<gene>
    <name evidence="2" type="ORF">I8755_27315</name>
</gene>
<evidence type="ECO:0000313" key="3">
    <source>
        <dbReference type="Proteomes" id="UP000596130"/>
    </source>
</evidence>
<dbReference type="InterPro" id="IPR011047">
    <property type="entry name" value="Quinoprotein_ADH-like_sf"/>
</dbReference>
<dbReference type="SUPFAM" id="SSF50998">
    <property type="entry name" value="Quinoprotein alcohol dehydrogenase-like"/>
    <property type="match status" value="1"/>
</dbReference>
<dbReference type="Proteomes" id="UP000596130">
    <property type="component" value="Chromosome"/>
</dbReference>
<dbReference type="Gene3D" id="2.130.10.10">
    <property type="entry name" value="YVTN repeat-like/Quinoprotein amine dehydrogenase"/>
    <property type="match status" value="1"/>
</dbReference>
<protein>
    <submittedName>
        <fullName evidence="2">PQQ-binding-like beta-propeller repeat protein</fullName>
    </submittedName>
</protein>